<dbReference type="GO" id="GO:0016836">
    <property type="term" value="F:hydro-lyase activity"/>
    <property type="evidence" value="ECO:0007669"/>
    <property type="project" value="UniProtKB-ARBA"/>
</dbReference>
<gene>
    <name evidence="3" type="ORF">METZ01_LOCUS127878</name>
</gene>
<dbReference type="SUPFAM" id="SSF52096">
    <property type="entry name" value="ClpP/crotonase"/>
    <property type="match status" value="1"/>
</dbReference>
<evidence type="ECO:0008006" key="4">
    <source>
        <dbReference type="Google" id="ProtNLM"/>
    </source>
</evidence>
<evidence type="ECO:0000256" key="1">
    <source>
        <dbReference type="ARBA" id="ARBA00005254"/>
    </source>
</evidence>
<dbReference type="InterPro" id="IPR029045">
    <property type="entry name" value="ClpP/crotonase-like_dom_sf"/>
</dbReference>
<dbReference type="EMBL" id="UINC01017965">
    <property type="protein sequence ID" value="SVA75024.1"/>
    <property type="molecule type" value="Genomic_DNA"/>
</dbReference>
<dbReference type="FunFam" id="1.10.12.10:FF:000001">
    <property type="entry name" value="Probable enoyl-CoA hydratase, mitochondrial"/>
    <property type="match status" value="1"/>
</dbReference>
<dbReference type="AlphaFoldDB" id="A0A381YDE1"/>
<dbReference type="PANTHER" id="PTHR11941:SF54">
    <property type="entry name" value="ENOYL-COA HYDRATASE, MITOCHONDRIAL"/>
    <property type="match status" value="1"/>
</dbReference>
<proteinExistence type="inferred from homology"/>
<dbReference type="GO" id="GO:0006635">
    <property type="term" value="P:fatty acid beta-oxidation"/>
    <property type="evidence" value="ECO:0007669"/>
    <property type="project" value="TreeGrafter"/>
</dbReference>
<protein>
    <recommendedName>
        <fullName evidence="4">Enoyl-CoA hydratase</fullName>
    </recommendedName>
</protein>
<keyword evidence="2" id="KW-0456">Lyase</keyword>
<dbReference type="PANTHER" id="PTHR11941">
    <property type="entry name" value="ENOYL-COA HYDRATASE-RELATED"/>
    <property type="match status" value="1"/>
</dbReference>
<evidence type="ECO:0000313" key="3">
    <source>
        <dbReference type="EMBL" id="SVA75024.1"/>
    </source>
</evidence>
<dbReference type="InterPro" id="IPR014748">
    <property type="entry name" value="Enoyl-CoA_hydra_C"/>
</dbReference>
<organism evidence="3">
    <name type="scientific">marine metagenome</name>
    <dbReference type="NCBI Taxonomy" id="408172"/>
    <lineage>
        <taxon>unclassified sequences</taxon>
        <taxon>metagenomes</taxon>
        <taxon>ecological metagenomes</taxon>
    </lineage>
</organism>
<accession>A0A381YDE1</accession>
<dbReference type="InterPro" id="IPR001753">
    <property type="entry name" value="Enoyl-CoA_hydra/iso"/>
</dbReference>
<dbReference type="Gene3D" id="1.10.12.10">
    <property type="entry name" value="Lyase 2-enoyl-coa Hydratase, Chain A, domain 2"/>
    <property type="match status" value="1"/>
</dbReference>
<name>A0A381YDE1_9ZZZZ</name>
<sequence length="261" mass="27925">MSDLQYVRVQWDAELATVTIDRPDKLNALNSDVVGELGQVFGELEDDDEVRGVLVTGEGEKAFVAGADIGELANMSPISGVRISREGQRIFNQIERFPKPVLAVVGGYALGGGCELALACHLRVASENAQFGLPEVGLGIIPGYGGTLRLSRLVGLGRAVELTLTGAMLGAEKAERIGLVSAVYPREELLDKAKEFMRRITKNGPLAVRMALESVYLAQDSGSASVLSYESTLFGLLASTGDMQEGMTAFLEKRKADFKGE</sequence>
<dbReference type="Pfam" id="PF00378">
    <property type="entry name" value="ECH_1"/>
    <property type="match status" value="1"/>
</dbReference>
<comment type="similarity">
    <text evidence="1">Belongs to the enoyl-CoA hydratase/isomerase family.</text>
</comment>
<dbReference type="CDD" id="cd06558">
    <property type="entry name" value="crotonase-like"/>
    <property type="match status" value="1"/>
</dbReference>
<evidence type="ECO:0000256" key="2">
    <source>
        <dbReference type="ARBA" id="ARBA00023239"/>
    </source>
</evidence>
<dbReference type="FunFam" id="3.90.226.10:FF:000009">
    <property type="entry name" value="Carnitinyl-CoA dehydratase"/>
    <property type="match status" value="1"/>
</dbReference>
<reference evidence="3" key="1">
    <citation type="submission" date="2018-05" db="EMBL/GenBank/DDBJ databases">
        <authorList>
            <person name="Lanie J.A."/>
            <person name="Ng W.-L."/>
            <person name="Kazmierczak K.M."/>
            <person name="Andrzejewski T.M."/>
            <person name="Davidsen T.M."/>
            <person name="Wayne K.J."/>
            <person name="Tettelin H."/>
            <person name="Glass J.I."/>
            <person name="Rusch D."/>
            <person name="Podicherti R."/>
            <person name="Tsui H.-C.T."/>
            <person name="Winkler M.E."/>
        </authorList>
    </citation>
    <scope>NUCLEOTIDE SEQUENCE</scope>
</reference>
<dbReference type="Gene3D" id="3.90.226.10">
    <property type="entry name" value="2-enoyl-CoA Hydratase, Chain A, domain 1"/>
    <property type="match status" value="1"/>
</dbReference>